<evidence type="ECO:0000313" key="19">
    <source>
        <dbReference type="Proteomes" id="UP001151699"/>
    </source>
</evidence>
<accession>A0A9Q0N788</accession>
<evidence type="ECO:0000256" key="2">
    <source>
        <dbReference type="ARBA" id="ARBA00006540"/>
    </source>
</evidence>
<dbReference type="InterPro" id="IPR023574">
    <property type="entry name" value="Ribosomal_uL4_dom_sf"/>
</dbReference>
<dbReference type="InterPro" id="IPR012340">
    <property type="entry name" value="NA-bd_OB-fold"/>
</dbReference>
<feature type="region of interest" description="Disordered" evidence="15">
    <location>
        <begin position="516"/>
        <end position="552"/>
    </location>
</feature>
<evidence type="ECO:0000259" key="17">
    <source>
        <dbReference type="SMART" id="SM01383"/>
    </source>
</evidence>
<name>A0A9Q0N788_9DIPT</name>
<evidence type="ECO:0000256" key="1">
    <source>
        <dbReference type="ARBA" id="ARBA00005636"/>
    </source>
</evidence>
<dbReference type="PROSITE" id="PS00474">
    <property type="entry name" value="RIBOSOMAL_L3"/>
    <property type="match status" value="1"/>
</dbReference>
<comment type="similarity">
    <text evidence="3 13">Belongs to the universal ribosomal protein uS19 family.</text>
</comment>
<dbReference type="InterPro" id="IPR014722">
    <property type="entry name" value="Rib_uL2_dom2"/>
</dbReference>
<reference evidence="18" key="1">
    <citation type="submission" date="2022-07" db="EMBL/GenBank/DDBJ databases">
        <authorList>
            <person name="Trinca V."/>
            <person name="Uliana J.V.C."/>
            <person name="Torres T.T."/>
            <person name="Ward R.J."/>
            <person name="Monesi N."/>
        </authorList>
    </citation>
    <scope>NUCLEOTIDE SEQUENCE</scope>
    <source>
        <strain evidence="18">HSMRA1968</strain>
        <tissue evidence="18">Whole embryos</tissue>
    </source>
</reference>
<dbReference type="InterPro" id="IPR008991">
    <property type="entry name" value="Translation_prot_SH3-like_sf"/>
</dbReference>
<dbReference type="Pfam" id="PF00203">
    <property type="entry name" value="Ribosomal_S19"/>
    <property type="match status" value="1"/>
</dbReference>
<evidence type="ECO:0000256" key="14">
    <source>
        <dbReference type="RuleBase" id="RU003905"/>
    </source>
</evidence>
<keyword evidence="19" id="KW-1185">Reference proteome</keyword>
<dbReference type="AlphaFoldDB" id="A0A9Q0N788"/>
<evidence type="ECO:0000256" key="5">
    <source>
        <dbReference type="ARBA" id="ARBA00022730"/>
    </source>
</evidence>
<dbReference type="Pfam" id="PF00297">
    <property type="entry name" value="Ribosomal_L3"/>
    <property type="match status" value="1"/>
</dbReference>
<dbReference type="InterPro" id="IPR000597">
    <property type="entry name" value="Ribosomal_uL3"/>
</dbReference>
<dbReference type="OrthoDB" id="274683at2759"/>
<dbReference type="NCBIfam" id="TIGR01171">
    <property type="entry name" value="rplB_bact"/>
    <property type="match status" value="1"/>
</dbReference>
<dbReference type="EMBL" id="WJQU01000001">
    <property type="protein sequence ID" value="KAJ6644909.1"/>
    <property type="molecule type" value="Genomic_DNA"/>
</dbReference>
<evidence type="ECO:0000259" key="16">
    <source>
        <dbReference type="SMART" id="SM01382"/>
    </source>
</evidence>
<feature type="non-terminal residue" evidence="18">
    <location>
        <position position="626"/>
    </location>
</feature>
<keyword evidence="6" id="KW-0694">RNA-binding</keyword>
<dbReference type="PANTHER" id="PTHR11229">
    <property type="entry name" value="50S RIBOSOMAL PROTEIN L3"/>
    <property type="match status" value="1"/>
</dbReference>
<dbReference type="PRINTS" id="PR00975">
    <property type="entry name" value="RIBOSOMALS19"/>
</dbReference>
<dbReference type="Proteomes" id="UP001151699">
    <property type="component" value="Chromosome A"/>
</dbReference>
<comment type="caution">
    <text evidence="18">The sequence shown here is derived from an EMBL/GenBank/DDBJ whole genome shotgun (WGS) entry which is preliminary data.</text>
</comment>
<dbReference type="InterPro" id="IPR022671">
    <property type="entry name" value="Ribosomal_uL2_CS"/>
</dbReference>
<evidence type="ECO:0000256" key="3">
    <source>
        <dbReference type="ARBA" id="ARBA00007345"/>
    </source>
</evidence>
<comment type="similarity">
    <text evidence="4">Belongs to the universal ribosomal protein uL4 family.</text>
</comment>
<dbReference type="Pfam" id="PF00573">
    <property type="entry name" value="Ribosomal_L4"/>
    <property type="match status" value="1"/>
</dbReference>
<proteinExistence type="inferred from homology"/>
<evidence type="ECO:0000256" key="11">
    <source>
        <dbReference type="ARBA" id="ARBA00035396"/>
    </source>
</evidence>
<dbReference type="InterPro" id="IPR002136">
    <property type="entry name" value="Ribosomal_uL4"/>
</dbReference>
<dbReference type="InterPro" id="IPR014726">
    <property type="entry name" value="Ribosomal_uL2_dom3"/>
</dbReference>
<keyword evidence="7 13" id="KW-0689">Ribosomal protein</keyword>
<dbReference type="Gene3D" id="2.40.50.140">
    <property type="entry name" value="Nucleic acid-binding proteins"/>
    <property type="match status" value="1"/>
</dbReference>
<evidence type="ECO:0000256" key="6">
    <source>
        <dbReference type="ARBA" id="ARBA00022884"/>
    </source>
</evidence>
<dbReference type="InterPro" id="IPR005880">
    <property type="entry name" value="Ribosomal_uL2_bac/org-type"/>
</dbReference>
<dbReference type="HAMAP" id="MF_01325_B">
    <property type="entry name" value="Ribosomal_uL3_B"/>
    <property type="match status" value="1"/>
</dbReference>
<organism evidence="18 19">
    <name type="scientific">Pseudolycoriella hygida</name>
    <dbReference type="NCBI Taxonomy" id="35572"/>
    <lineage>
        <taxon>Eukaryota</taxon>
        <taxon>Metazoa</taxon>
        <taxon>Ecdysozoa</taxon>
        <taxon>Arthropoda</taxon>
        <taxon>Hexapoda</taxon>
        <taxon>Insecta</taxon>
        <taxon>Pterygota</taxon>
        <taxon>Neoptera</taxon>
        <taxon>Endopterygota</taxon>
        <taxon>Diptera</taxon>
        <taxon>Nematocera</taxon>
        <taxon>Sciaroidea</taxon>
        <taxon>Sciaridae</taxon>
        <taxon>Pseudolycoriella</taxon>
    </lineage>
</organism>
<dbReference type="InterPro" id="IPR012677">
    <property type="entry name" value="Nucleotide-bd_a/b_plait_sf"/>
</dbReference>
<dbReference type="FunFam" id="2.40.30.10:FF:000004">
    <property type="entry name" value="50S ribosomal protein L3"/>
    <property type="match status" value="1"/>
</dbReference>
<dbReference type="SUPFAM" id="SSF50249">
    <property type="entry name" value="Nucleic acid-binding proteins"/>
    <property type="match status" value="1"/>
</dbReference>
<sequence>MRTGLIAKKIGMTSIFNERGERVTVTFLQVENCQVVGWRTTEKEGYNALIIGVKDKRPSKVTKPLKQVFVNAKVTPKKKLKEFRVSQDCFIGIGSELYVDHFVVGQFIDVTGTTIGKGFAGGMKRHNFRGLEASHGVSISHRSHGSTGGRQDPGKVFKGKKMAGHMGDARVTIQNLKVVETHKEQGIIIVSGNIPGSKGSYVYVKDAVKKTIVRLLSNFGGKSYFVVSNEEVDGNFALAAKNIPHVIAVPQIGVNVYDIVRHEYILLSREAVDALEKRRPVITEKATILAEQNKFTFYVADKAEKSAVKVKVKKVNIMNVKELTQVNKSSLWKGKPCKALTRGLTKTGGRNNFGRITSWHRGGGHKRLYRIIDFKRDKLDVFATVERVEYDPNRTSFIALIKYDDNTYSYILAPQKLVVGDRIASSDSADIKIGNCLPLKYIPVGTTLHNVEMKVGKGGQLARAAGASVVLVPLECKATIGVVSNPDQKNINLGKAGKNRWLGWRPHVRGVAMNPVDHPHGGGEGKTSGGRHPVTPWGFPTKGKKTRKNKLTTSKSEMIKTWSRRSTILPFFVGVTFSVHNGNKFIPVTVSEEMVEAIANADNNFGLDIDMLFVTSATVVTEIEER</sequence>
<dbReference type="InterPro" id="IPR022666">
    <property type="entry name" value="Ribosomal_uL2_RNA-bd_dom"/>
</dbReference>
<dbReference type="Gene3D" id="4.10.950.10">
    <property type="entry name" value="Ribosomal protein L2, domain 3"/>
    <property type="match status" value="1"/>
</dbReference>
<dbReference type="InterPro" id="IPR019926">
    <property type="entry name" value="Ribosomal_uL3_CS"/>
</dbReference>
<dbReference type="FunFam" id="4.10.950.10:FF:000001">
    <property type="entry name" value="50S ribosomal protein L2"/>
    <property type="match status" value="1"/>
</dbReference>
<evidence type="ECO:0000313" key="18">
    <source>
        <dbReference type="EMBL" id="KAJ6644909.1"/>
    </source>
</evidence>
<dbReference type="GO" id="GO:0016740">
    <property type="term" value="F:transferase activity"/>
    <property type="evidence" value="ECO:0007669"/>
    <property type="project" value="InterPro"/>
</dbReference>
<dbReference type="SUPFAM" id="SSF52166">
    <property type="entry name" value="Ribosomal protein L4"/>
    <property type="match status" value="1"/>
</dbReference>
<evidence type="ECO:0000256" key="8">
    <source>
        <dbReference type="ARBA" id="ARBA00023274"/>
    </source>
</evidence>
<evidence type="ECO:0000256" key="9">
    <source>
        <dbReference type="ARBA" id="ARBA00035209"/>
    </source>
</evidence>
<dbReference type="Gene3D" id="3.30.70.330">
    <property type="match status" value="1"/>
</dbReference>
<dbReference type="Pfam" id="PF00181">
    <property type="entry name" value="Ribosomal_L2_N"/>
    <property type="match status" value="1"/>
</dbReference>
<evidence type="ECO:0000256" key="13">
    <source>
        <dbReference type="RuleBase" id="RU003485"/>
    </source>
</evidence>
<dbReference type="InterPro" id="IPR002222">
    <property type="entry name" value="Ribosomal_uS19"/>
</dbReference>
<dbReference type="InterPro" id="IPR023575">
    <property type="entry name" value="Ribosomal_uS19_SF"/>
</dbReference>
<keyword evidence="8 13" id="KW-0687">Ribonucleoprotein</keyword>
<dbReference type="SUPFAM" id="SSF54189">
    <property type="entry name" value="Ribosomal proteins S24e, L23 and L15e"/>
    <property type="match status" value="1"/>
</dbReference>
<evidence type="ECO:0000256" key="12">
    <source>
        <dbReference type="ARBA" id="ARBA00035469"/>
    </source>
</evidence>
<evidence type="ECO:0000256" key="15">
    <source>
        <dbReference type="SAM" id="MobiDB-lite"/>
    </source>
</evidence>
<dbReference type="InterPro" id="IPR019927">
    <property type="entry name" value="Ribosomal_uL3_bac/org-type"/>
</dbReference>
<comment type="similarity">
    <text evidence="1">Belongs to the universal ribosomal protein uL2 family.</text>
</comment>
<dbReference type="Gene3D" id="2.40.30.10">
    <property type="entry name" value="Translation factors"/>
    <property type="match status" value="1"/>
</dbReference>
<dbReference type="SUPFAM" id="SSF54570">
    <property type="entry name" value="Ribosomal protein S19"/>
    <property type="match status" value="1"/>
</dbReference>
<dbReference type="Pfam" id="PF03947">
    <property type="entry name" value="Ribosomal_L2_C"/>
    <property type="match status" value="1"/>
</dbReference>
<dbReference type="InterPro" id="IPR022669">
    <property type="entry name" value="Ribosomal_uL2_C"/>
</dbReference>
<dbReference type="PANTHER" id="PTHR11229:SF16">
    <property type="entry name" value="LARGE RIBOSOMAL SUBUNIT PROTEIN UL3C"/>
    <property type="match status" value="1"/>
</dbReference>
<feature type="domain" description="Large ribosomal subunit protein uL2 C-terminal" evidence="16">
    <location>
        <begin position="431"/>
        <end position="540"/>
    </location>
</feature>
<dbReference type="GO" id="GO:0022625">
    <property type="term" value="C:cytosolic large ribosomal subunit"/>
    <property type="evidence" value="ECO:0007669"/>
    <property type="project" value="TreeGrafter"/>
</dbReference>
<keyword evidence="5" id="KW-0699">rRNA-binding</keyword>
<dbReference type="SMART" id="SM01382">
    <property type="entry name" value="Ribosomal_L2_C"/>
    <property type="match status" value="1"/>
</dbReference>
<feature type="domain" description="Large ribosomal subunit protein uL2 RNA-binding" evidence="17">
    <location>
        <begin position="349"/>
        <end position="425"/>
    </location>
</feature>
<dbReference type="PROSITE" id="PS00467">
    <property type="entry name" value="RIBOSOMAL_L2"/>
    <property type="match status" value="1"/>
</dbReference>
<dbReference type="NCBIfam" id="TIGR03625">
    <property type="entry name" value="L3_bact"/>
    <property type="match status" value="1"/>
</dbReference>
<dbReference type="Gene3D" id="3.30.160.810">
    <property type="match status" value="1"/>
</dbReference>
<dbReference type="Gene3D" id="2.30.30.30">
    <property type="match status" value="1"/>
</dbReference>
<evidence type="ECO:0000256" key="7">
    <source>
        <dbReference type="ARBA" id="ARBA00022980"/>
    </source>
</evidence>
<dbReference type="SUPFAM" id="SSF50447">
    <property type="entry name" value="Translation proteins"/>
    <property type="match status" value="1"/>
</dbReference>
<dbReference type="GO" id="GO:0019843">
    <property type="term" value="F:rRNA binding"/>
    <property type="evidence" value="ECO:0007669"/>
    <property type="project" value="UniProtKB-KW"/>
</dbReference>
<protein>
    <recommendedName>
        <fullName evidence="10">Large ribosomal subunit protein uL3c</fullName>
    </recommendedName>
    <alternativeName>
        <fullName evidence="11">39S ribosomal protein L3, mitochondrial</fullName>
    </alternativeName>
    <alternativeName>
        <fullName evidence="12">40S ribosomal protein S15</fullName>
    </alternativeName>
    <alternativeName>
        <fullName evidence="9">Large ribosomal subunit protein uL3m</fullName>
    </alternativeName>
</protein>
<dbReference type="SUPFAM" id="SSF50104">
    <property type="entry name" value="Translation proteins SH3-like domain"/>
    <property type="match status" value="1"/>
</dbReference>
<dbReference type="GO" id="GO:0003735">
    <property type="term" value="F:structural constituent of ribosome"/>
    <property type="evidence" value="ECO:0007669"/>
    <property type="project" value="InterPro"/>
</dbReference>
<evidence type="ECO:0000256" key="10">
    <source>
        <dbReference type="ARBA" id="ARBA00035213"/>
    </source>
</evidence>
<dbReference type="SMART" id="SM01383">
    <property type="entry name" value="Ribosomal_L2"/>
    <property type="match status" value="1"/>
</dbReference>
<dbReference type="GO" id="GO:0006412">
    <property type="term" value="P:translation"/>
    <property type="evidence" value="ECO:0007669"/>
    <property type="project" value="InterPro"/>
</dbReference>
<gene>
    <name evidence="18" type="primary">rplB_0</name>
    <name evidence="18" type="ORF">Bhyg_00104</name>
</gene>
<evidence type="ECO:0000256" key="4">
    <source>
        <dbReference type="ARBA" id="ARBA00010528"/>
    </source>
</evidence>
<dbReference type="InterPro" id="IPR009000">
    <property type="entry name" value="Transl_B-barrel_sf"/>
</dbReference>
<comment type="similarity">
    <text evidence="2 14">Belongs to the universal ribosomal protein uL3 family.</text>
</comment>
<dbReference type="InterPro" id="IPR012678">
    <property type="entry name" value="Ribosomal_uL23/eL15/eS24_sf"/>
</dbReference>